<protein>
    <submittedName>
        <fullName evidence="2">Uncharacterized protein</fullName>
    </submittedName>
</protein>
<gene>
    <name evidence="2" type="ORF">F383_32794</name>
</gene>
<keyword evidence="3" id="KW-1185">Reference proteome</keyword>
<evidence type="ECO:0000313" key="2">
    <source>
        <dbReference type="EMBL" id="KHG25753.1"/>
    </source>
</evidence>
<dbReference type="EMBL" id="KN433681">
    <property type="protein sequence ID" value="KHG25753.1"/>
    <property type="molecule type" value="Genomic_DNA"/>
</dbReference>
<dbReference type="AlphaFoldDB" id="A0A0B0PH26"/>
<reference evidence="3" key="1">
    <citation type="submission" date="2014-09" db="EMBL/GenBank/DDBJ databases">
        <authorList>
            <person name="Mudge J."/>
            <person name="Ramaraj T."/>
            <person name="Lindquist I.E."/>
            <person name="Bharti A.K."/>
            <person name="Sundararajan A."/>
            <person name="Cameron C.T."/>
            <person name="Woodward J.E."/>
            <person name="May G.D."/>
            <person name="Brubaker C."/>
            <person name="Broadhvest J."/>
            <person name="Wilkins T.A."/>
        </authorList>
    </citation>
    <scope>NUCLEOTIDE SEQUENCE</scope>
    <source>
        <strain evidence="3">cv. AKA8401</strain>
    </source>
</reference>
<name>A0A0B0PH26_GOSAR</name>
<proteinExistence type="predicted"/>
<feature type="region of interest" description="Disordered" evidence="1">
    <location>
        <begin position="1"/>
        <end position="42"/>
    </location>
</feature>
<evidence type="ECO:0000313" key="3">
    <source>
        <dbReference type="Proteomes" id="UP000032142"/>
    </source>
</evidence>
<organism evidence="2 3">
    <name type="scientific">Gossypium arboreum</name>
    <name type="common">Tree cotton</name>
    <name type="synonym">Gossypium nanking</name>
    <dbReference type="NCBI Taxonomy" id="29729"/>
    <lineage>
        <taxon>Eukaryota</taxon>
        <taxon>Viridiplantae</taxon>
        <taxon>Streptophyta</taxon>
        <taxon>Embryophyta</taxon>
        <taxon>Tracheophyta</taxon>
        <taxon>Spermatophyta</taxon>
        <taxon>Magnoliopsida</taxon>
        <taxon>eudicotyledons</taxon>
        <taxon>Gunneridae</taxon>
        <taxon>Pentapetalae</taxon>
        <taxon>rosids</taxon>
        <taxon>malvids</taxon>
        <taxon>Malvales</taxon>
        <taxon>Malvaceae</taxon>
        <taxon>Malvoideae</taxon>
        <taxon>Gossypium</taxon>
    </lineage>
</organism>
<dbReference type="Proteomes" id="UP000032142">
    <property type="component" value="Unassembled WGS sequence"/>
</dbReference>
<evidence type="ECO:0000256" key="1">
    <source>
        <dbReference type="SAM" id="MobiDB-lite"/>
    </source>
</evidence>
<feature type="compositionally biased region" description="Basic residues" evidence="1">
    <location>
        <begin position="30"/>
        <end position="42"/>
    </location>
</feature>
<accession>A0A0B0PH26</accession>
<sequence>MPAPICLRMQQSTGSDLERSPSGLEAPSKLRFRRSKGRPRTQRTRYGVVFACVRERGCGARRLGRTEAWSYCPVAIAVQEKGGDLGFVLVYYSGPIWPCKFGLS</sequence>